<feature type="compositionally biased region" description="Basic and acidic residues" evidence="2">
    <location>
        <begin position="578"/>
        <end position="599"/>
    </location>
</feature>
<keyword evidence="5" id="KW-1185">Reference proteome</keyword>
<dbReference type="SUPFAM" id="SSF50978">
    <property type="entry name" value="WD40 repeat-like"/>
    <property type="match status" value="1"/>
</dbReference>
<reference evidence="4" key="1">
    <citation type="submission" date="2021-07" db="EMBL/GenBank/DDBJ databases">
        <authorList>
            <person name="Catto M.A."/>
            <person name="Jacobson A."/>
            <person name="Kennedy G."/>
            <person name="Labadie P."/>
            <person name="Hunt B.G."/>
            <person name="Srinivasan R."/>
        </authorList>
    </citation>
    <scope>NUCLEOTIDE SEQUENCE</scope>
    <source>
        <strain evidence="4">PL_HMW_Pooled</strain>
        <tissue evidence="4">Head</tissue>
    </source>
</reference>
<dbReference type="InterPro" id="IPR009091">
    <property type="entry name" value="RCC1/BLIP-II"/>
</dbReference>
<dbReference type="PANTHER" id="PTHR23287:SF16">
    <property type="entry name" value="TECTONIN BETA-PROPELLER REPEAT-CONTAINING PROTEIN 2"/>
    <property type="match status" value="1"/>
</dbReference>
<evidence type="ECO:0000256" key="2">
    <source>
        <dbReference type="SAM" id="MobiDB-lite"/>
    </source>
</evidence>
<protein>
    <submittedName>
        <fullName evidence="4">WD repeat-containing protein</fullName>
    </submittedName>
</protein>
<organism evidence="4 5">
    <name type="scientific">Frankliniella fusca</name>
    <dbReference type="NCBI Taxonomy" id="407009"/>
    <lineage>
        <taxon>Eukaryota</taxon>
        <taxon>Metazoa</taxon>
        <taxon>Ecdysozoa</taxon>
        <taxon>Arthropoda</taxon>
        <taxon>Hexapoda</taxon>
        <taxon>Insecta</taxon>
        <taxon>Pterygota</taxon>
        <taxon>Neoptera</taxon>
        <taxon>Paraneoptera</taxon>
        <taxon>Thysanoptera</taxon>
        <taxon>Terebrantia</taxon>
        <taxon>Thripoidea</taxon>
        <taxon>Thripidae</taxon>
        <taxon>Frankliniella</taxon>
    </lineage>
</organism>
<dbReference type="SUPFAM" id="SSF50985">
    <property type="entry name" value="RCC1/BLIP-II"/>
    <property type="match status" value="2"/>
</dbReference>
<feature type="compositionally biased region" description="Polar residues" evidence="2">
    <location>
        <begin position="565"/>
        <end position="577"/>
    </location>
</feature>
<dbReference type="GO" id="GO:0005737">
    <property type="term" value="C:cytoplasm"/>
    <property type="evidence" value="ECO:0007669"/>
    <property type="project" value="GOC"/>
</dbReference>
<dbReference type="InterPro" id="IPR056499">
    <property type="entry name" value="Beta-prop_HPS5-like"/>
</dbReference>
<evidence type="ECO:0000313" key="5">
    <source>
        <dbReference type="Proteomes" id="UP001219518"/>
    </source>
</evidence>
<evidence type="ECO:0000256" key="1">
    <source>
        <dbReference type="SAM" id="Coils"/>
    </source>
</evidence>
<keyword evidence="1" id="KW-0175">Coiled coil</keyword>
<dbReference type="Pfam" id="PF19193">
    <property type="entry name" value="Tectonin"/>
    <property type="match status" value="2"/>
</dbReference>
<feature type="region of interest" description="Disordered" evidence="2">
    <location>
        <begin position="517"/>
        <end position="599"/>
    </location>
</feature>
<dbReference type="EMBL" id="JAHWGI010001031">
    <property type="protein sequence ID" value="KAK3921074.1"/>
    <property type="molecule type" value="Genomic_DNA"/>
</dbReference>
<dbReference type="Pfam" id="PF23756">
    <property type="entry name" value="Beta-prop_HPS5"/>
    <property type="match status" value="1"/>
</dbReference>
<dbReference type="Gene3D" id="2.130.10.10">
    <property type="entry name" value="YVTN repeat-like/Quinoprotein amine dehydrogenase"/>
    <property type="match status" value="1"/>
</dbReference>
<dbReference type="InterPro" id="IPR015943">
    <property type="entry name" value="WD40/YVTN_repeat-like_dom_sf"/>
</dbReference>
<name>A0AAE1HH41_9NEOP</name>
<dbReference type="InterPro" id="IPR006624">
    <property type="entry name" value="Beta-propeller_rpt_TECPR"/>
</dbReference>
<feature type="domain" description="HPS5-like beta-propeller" evidence="3">
    <location>
        <begin position="38"/>
        <end position="356"/>
    </location>
</feature>
<reference evidence="4" key="2">
    <citation type="journal article" date="2023" name="BMC Genomics">
        <title>Pest status, molecular evolution, and epigenetic factors derived from the genome assembly of Frankliniella fusca, a thysanopteran phytovirus vector.</title>
        <authorList>
            <person name="Catto M.A."/>
            <person name="Labadie P.E."/>
            <person name="Jacobson A.L."/>
            <person name="Kennedy G.G."/>
            <person name="Srinivasan R."/>
            <person name="Hunt B.G."/>
        </authorList>
    </citation>
    <scope>NUCLEOTIDE SEQUENCE</scope>
    <source>
        <strain evidence="4">PL_HMW_Pooled</strain>
    </source>
</reference>
<feature type="region of interest" description="Disordered" evidence="2">
    <location>
        <begin position="686"/>
        <end position="705"/>
    </location>
</feature>
<evidence type="ECO:0000259" key="3">
    <source>
        <dbReference type="Pfam" id="PF23756"/>
    </source>
</evidence>
<proteinExistence type="predicted"/>
<dbReference type="PANTHER" id="PTHR23287">
    <property type="entry name" value="RUBY-EYE2-LIKE PROTEIN"/>
    <property type="match status" value="1"/>
</dbReference>
<dbReference type="GO" id="GO:0032527">
    <property type="term" value="P:protein exit from endoplasmic reticulum"/>
    <property type="evidence" value="ECO:0007669"/>
    <property type="project" value="TreeGrafter"/>
</dbReference>
<dbReference type="InterPro" id="IPR036322">
    <property type="entry name" value="WD40_repeat_dom_sf"/>
</dbReference>
<comment type="caution">
    <text evidence="4">The sequence shown here is derived from an EMBL/GenBank/DDBJ whole genome shotgun (WGS) entry which is preliminary data.</text>
</comment>
<feature type="coiled-coil region" evidence="1">
    <location>
        <begin position="629"/>
        <end position="667"/>
    </location>
</feature>
<dbReference type="Proteomes" id="UP001219518">
    <property type="component" value="Unassembled WGS sequence"/>
</dbReference>
<feature type="compositionally biased region" description="Polar residues" evidence="2">
    <location>
        <begin position="538"/>
        <end position="550"/>
    </location>
</feature>
<gene>
    <name evidence="4" type="ORF">KUF71_010289</name>
</gene>
<sequence>MVDPVSEDEGTLREWAPLSALLLQIPPKAQRGLFTGDLNFTCVAAIPDYLAIGTNHGLVYWYNRCTNELQRLRCENTMCTITCVSVTSTVDFMIAAGTSTGVVSVFLVPKAAPDNIPELFKTSSKKQVERYTVVDLHCSPITAVEWSPNGMKLFSGDQRGVIVLTEIDFYMHLSKSVEILNEKYEVVQLSYNSQTQLLLVSTLFRTILCHRNANGSTWNVSQVGNKERKILGKMGATFFHNPDNPRFPVVYCSRPGLRLWTANKDGVVQKTLMFKDSVLGQQYLIPLLNPTKSRGRRSNGELQLGPLLMFRDSLLVTYTSDALLILDPNSISVVGALYDVQKISALCVSKSEIFILEGERHLMRIGFCPDKTAALPSEDSSSAVGGAISYQILELTSKIKEASFTSVIPIKKLSPMFSPTRSHNFSSGSSDGEQVSECMEAQELPPILALDTLDLATNESIPELQINTDRFQSSPAEKEVYASAQRSCVSAQSGSSLHSEIFDQIAQEQFEDVVYQPKKKTKRNRNITAGRKAGAESGSDTTSIVSAATSENDEVWPGERLDATSEWSNASGNTSRRSSVDGRQSKPENKTMKKLEAPSGHEIDTFETLCLNESNFGLERLTLSESIVQSSKSENIASLEQRNEEEIKEALAAKERLLAKKYNLEVELGISFEDKEQLKDSNVADFEPPQTTNEAISEGFPTEQSRDEGLQNLADSEGLKSVLDSDDCEYLHDEKMTSLNSILSYESPHESSHYDTQNVPLDVEPPCVQEEASPNSVQKEAMEASGWLQFNSPKPSVWLAVSSHYLVAIDSYDTVHYCSLGGLGLKWQIADCKASQLALSTNTNCVWRLHNNIAYALKNPAFSGPHGEEWVGVTTNVRSIAVAEECAWFISLDGDVFCQKGLTRDHPTTDSISIKKPCEWSAIKIVCFSQTVWLLLSTGEVYARLGVSSARPEGLDWKRVNIPVPGSVVDISLGSQRTGWIVDNNNTIMFSVDHMEHEPHWWQVLISDFIFQQSSPLQRLRTKLTKNLRLALPSCHGPTSCVTSGKDSVWILQHNSNIMHANKSKITGHSWTKVKLKGSPTTIKWQTVTAEGVFESGGQLWLLSANGDLFSSHPYNSKKLEQIPLPTSEGAVCLASSSQALWLLTSSGEIYIRQGLSDSCLEGNNWTKLCLVQIEDVHLSHVSCGLDVVWACDTVGHMYMTVSSPHAMATAAFSPVWIRVPDSKEQKKIFFIKVFVGSQSYMVWALDNQGRVYVREAIFPDYPLGADWVAVTGITAVDLSVSATAVWALSVDGDVYRRQGITQNNYIGDYWKKIPGSVEALTASMCDRLWGIDKSGMLLRHTQLTVNLNSGGVNAGVTHVLAENISVGEEGDWEVV</sequence>
<dbReference type="SMART" id="SM00706">
    <property type="entry name" value="TECPR"/>
    <property type="match status" value="9"/>
</dbReference>
<evidence type="ECO:0000313" key="4">
    <source>
        <dbReference type="EMBL" id="KAK3921074.1"/>
    </source>
</evidence>
<dbReference type="Pfam" id="PF06462">
    <property type="entry name" value="Hyd_WA"/>
    <property type="match status" value="1"/>
</dbReference>
<accession>A0AAE1HH41</accession>